<name>A0AAN7PN77_9COLE</name>
<organism evidence="3 4">
    <name type="scientific">Aquatica leii</name>
    <dbReference type="NCBI Taxonomy" id="1421715"/>
    <lineage>
        <taxon>Eukaryota</taxon>
        <taxon>Metazoa</taxon>
        <taxon>Ecdysozoa</taxon>
        <taxon>Arthropoda</taxon>
        <taxon>Hexapoda</taxon>
        <taxon>Insecta</taxon>
        <taxon>Pterygota</taxon>
        <taxon>Neoptera</taxon>
        <taxon>Endopterygota</taxon>
        <taxon>Coleoptera</taxon>
        <taxon>Polyphaga</taxon>
        <taxon>Elateriformia</taxon>
        <taxon>Elateroidea</taxon>
        <taxon>Lampyridae</taxon>
        <taxon>Luciolinae</taxon>
        <taxon>Aquatica</taxon>
    </lineage>
</organism>
<dbReference type="GO" id="GO:0008270">
    <property type="term" value="F:zinc ion binding"/>
    <property type="evidence" value="ECO:0007669"/>
    <property type="project" value="UniProtKB-KW"/>
</dbReference>
<dbReference type="InterPro" id="IPR007527">
    <property type="entry name" value="Znf_SWIM"/>
</dbReference>
<dbReference type="Proteomes" id="UP001353858">
    <property type="component" value="Unassembled WGS sequence"/>
</dbReference>
<comment type="caution">
    <text evidence="3">The sequence shown here is derived from an EMBL/GenBank/DDBJ whole genome shotgun (WGS) entry which is preliminary data.</text>
</comment>
<feature type="domain" description="SWIM-type" evidence="2">
    <location>
        <begin position="6"/>
        <end position="44"/>
    </location>
</feature>
<dbReference type="PROSITE" id="PS50966">
    <property type="entry name" value="ZF_SWIM"/>
    <property type="match status" value="1"/>
</dbReference>
<evidence type="ECO:0000313" key="3">
    <source>
        <dbReference type="EMBL" id="KAK4886826.1"/>
    </source>
</evidence>
<protein>
    <recommendedName>
        <fullName evidence="2">SWIM-type domain-containing protein</fullName>
    </recommendedName>
</protein>
<gene>
    <name evidence="3" type="ORF">RN001_003097</name>
</gene>
<sequence>MSAKPHQIKLVLTNECKNWVCSCTCKAGASGKCKHIIAALLYINRYTEIPELSCTDVEQSWAKPKHKGVLEVLPLEDFCHISSMTTPELSTELKDQFFQKCIEVFQL</sequence>
<evidence type="ECO:0000259" key="2">
    <source>
        <dbReference type="PROSITE" id="PS50966"/>
    </source>
</evidence>
<accession>A0AAN7PN77</accession>
<evidence type="ECO:0000256" key="1">
    <source>
        <dbReference type="PROSITE-ProRule" id="PRU00325"/>
    </source>
</evidence>
<keyword evidence="1" id="KW-0862">Zinc</keyword>
<keyword evidence="1" id="KW-0863">Zinc-finger</keyword>
<dbReference type="Pfam" id="PF04434">
    <property type="entry name" value="SWIM"/>
    <property type="match status" value="1"/>
</dbReference>
<reference evidence="4" key="1">
    <citation type="submission" date="2023-01" db="EMBL/GenBank/DDBJ databases">
        <title>Key to firefly adult light organ development and bioluminescence: homeobox transcription factors regulate luciferase expression and transportation to peroxisome.</title>
        <authorList>
            <person name="Fu X."/>
        </authorList>
    </citation>
    <scope>NUCLEOTIDE SEQUENCE [LARGE SCALE GENOMIC DNA]</scope>
</reference>
<keyword evidence="1" id="KW-0479">Metal-binding</keyword>
<dbReference type="AlphaFoldDB" id="A0AAN7PN77"/>
<keyword evidence="4" id="KW-1185">Reference proteome</keyword>
<dbReference type="EMBL" id="JARPUR010000001">
    <property type="protein sequence ID" value="KAK4886826.1"/>
    <property type="molecule type" value="Genomic_DNA"/>
</dbReference>
<evidence type="ECO:0000313" key="4">
    <source>
        <dbReference type="Proteomes" id="UP001353858"/>
    </source>
</evidence>
<proteinExistence type="predicted"/>